<evidence type="ECO:0000256" key="9">
    <source>
        <dbReference type="ARBA" id="ARBA00023136"/>
    </source>
</evidence>
<keyword evidence="15" id="KW-1185">Reference proteome</keyword>
<dbReference type="GO" id="GO:0005737">
    <property type="term" value="C:cytoplasm"/>
    <property type="evidence" value="ECO:0007669"/>
    <property type="project" value="UniProtKB-SubCell"/>
</dbReference>
<dbReference type="GO" id="GO:0005886">
    <property type="term" value="C:plasma membrane"/>
    <property type="evidence" value="ECO:0007669"/>
    <property type="project" value="UniProtKB-SubCell"/>
</dbReference>
<evidence type="ECO:0000256" key="6">
    <source>
        <dbReference type="ARBA" id="ARBA00022490"/>
    </source>
</evidence>
<accession>A0AAD9E5K9</accession>
<comment type="subcellular location">
    <subcellularLocation>
        <location evidence="2">Cell membrane</location>
        <topology evidence="2">Multi-pass membrane protein</topology>
    </subcellularLocation>
    <subcellularLocation>
        <location evidence="1">Cytoplasm</location>
    </subcellularLocation>
</comment>
<dbReference type="PANTHER" id="PTHR15207">
    <property type="entry name" value="NONSYNDROMIC HEARING IMPAIRMENT PROTEIN"/>
    <property type="match status" value="1"/>
</dbReference>
<evidence type="ECO:0000313" key="14">
    <source>
        <dbReference type="EMBL" id="KAK1805309.1"/>
    </source>
</evidence>
<evidence type="ECO:0000256" key="2">
    <source>
        <dbReference type="ARBA" id="ARBA00004651"/>
    </source>
</evidence>
<feature type="domain" description="Gasdermin PUB" evidence="13">
    <location>
        <begin position="269"/>
        <end position="454"/>
    </location>
</feature>
<sequence>MFDKATKRLVRQIDPDGALFAVSRLTDSEKLKPLAVVIKCPPVWFWQTAKYRPSVFTLNDLLQVLEQAELLTYEEKHKCNKDASLEAGGSALKVSTQGSGVSALSSSLGTLCKENVNIQKLLEDSKDRLKVDLKHPLLGKSKSKKKFTLVMERIFTTATCRIEYSGLEEGSCSGMLKSLKIGTAELSLKESGSLHFDTDVAMDIPPHTVMAYSVRKLNIKSNGQYDVRVWPDGIEADELTEPELPGYIEEEVDGLLPLPKIQDESSSLSALKTELEEVKAHLCVLAHLSHQTHSSLLLQIRKILLDRELLSTLEDKLDELVYGDAVCPFQTHFSDSSDTFIDTFLDLLQPKTTSENSLSTESLSTSLKLSKQNQAALTALYFLMSAAMGLTDDGLILLESFCSSQVLTELNDFVNLLTDDSQPVLFTSLPAPLQNEDMLRRVEQLFSSSNVVLKIEAGKLWTETTCNSGHLPYILCTVIHGLAYLSDTQK</sequence>
<comment type="caution">
    <text evidence="14">The sequence shown here is derived from an EMBL/GenBank/DDBJ whole genome shotgun (WGS) entry which is preliminary data.</text>
</comment>
<keyword evidence="10" id="KW-0564">Palmitate</keyword>
<dbReference type="InterPro" id="IPR041263">
    <property type="entry name" value="Gasdermin_PUB"/>
</dbReference>
<evidence type="ECO:0000259" key="12">
    <source>
        <dbReference type="Pfam" id="PF04598"/>
    </source>
</evidence>
<evidence type="ECO:0000256" key="3">
    <source>
        <dbReference type="ARBA" id="ARBA00009279"/>
    </source>
</evidence>
<keyword evidence="8" id="KW-0812">Transmembrane</keyword>
<dbReference type="EMBL" id="JAROKS010000003">
    <property type="protein sequence ID" value="KAK1805309.1"/>
    <property type="molecule type" value="Genomic_DNA"/>
</dbReference>
<feature type="domain" description="Gasdermin pore forming" evidence="12">
    <location>
        <begin position="1"/>
        <end position="230"/>
    </location>
</feature>
<dbReference type="InterPro" id="IPR040460">
    <property type="entry name" value="Gasdermin_pore"/>
</dbReference>
<keyword evidence="9" id="KW-0472">Membrane</keyword>
<name>A0AAD9E5K9_9TELE</name>
<proteinExistence type="inferred from homology"/>
<protein>
    <recommendedName>
        <fullName evidence="16">Gasdermin pore forming domain-containing protein</fullName>
    </recommendedName>
</protein>
<evidence type="ECO:0000256" key="11">
    <source>
        <dbReference type="ARBA" id="ARBA00023288"/>
    </source>
</evidence>
<gene>
    <name evidence="14" type="ORF">P4O66_019643</name>
</gene>
<dbReference type="AlphaFoldDB" id="A0AAD9E5K9"/>
<evidence type="ECO:0000313" key="15">
    <source>
        <dbReference type="Proteomes" id="UP001239994"/>
    </source>
</evidence>
<organism evidence="14 15">
    <name type="scientific">Electrophorus voltai</name>
    <dbReference type="NCBI Taxonomy" id="2609070"/>
    <lineage>
        <taxon>Eukaryota</taxon>
        <taxon>Metazoa</taxon>
        <taxon>Chordata</taxon>
        <taxon>Craniata</taxon>
        <taxon>Vertebrata</taxon>
        <taxon>Euteleostomi</taxon>
        <taxon>Actinopterygii</taxon>
        <taxon>Neopterygii</taxon>
        <taxon>Teleostei</taxon>
        <taxon>Ostariophysi</taxon>
        <taxon>Gymnotiformes</taxon>
        <taxon>Gymnotoidei</taxon>
        <taxon>Gymnotidae</taxon>
        <taxon>Electrophorus</taxon>
    </lineage>
</organism>
<reference evidence="14" key="1">
    <citation type="submission" date="2023-03" db="EMBL/GenBank/DDBJ databases">
        <title>Electrophorus voltai genome.</title>
        <authorList>
            <person name="Bian C."/>
        </authorList>
    </citation>
    <scope>NUCLEOTIDE SEQUENCE</scope>
    <source>
        <strain evidence="14">CB-2022</strain>
        <tissue evidence="14">Muscle</tissue>
    </source>
</reference>
<dbReference type="InterPro" id="IPR042377">
    <property type="entry name" value="GSDME"/>
</dbReference>
<keyword evidence="11" id="KW-0449">Lipoprotein</keyword>
<evidence type="ECO:0000256" key="8">
    <source>
        <dbReference type="ARBA" id="ARBA00022692"/>
    </source>
</evidence>
<evidence type="ECO:0000256" key="5">
    <source>
        <dbReference type="ARBA" id="ARBA00022475"/>
    </source>
</evidence>
<evidence type="ECO:0000256" key="1">
    <source>
        <dbReference type="ARBA" id="ARBA00004496"/>
    </source>
</evidence>
<dbReference type="GO" id="GO:0012501">
    <property type="term" value="P:programmed cell death"/>
    <property type="evidence" value="ECO:0007669"/>
    <property type="project" value="UniProtKB-KW"/>
</dbReference>
<keyword evidence="6" id="KW-0963">Cytoplasm</keyword>
<keyword evidence="7" id="KW-1210">Necrosis</keyword>
<evidence type="ECO:0000259" key="13">
    <source>
        <dbReference type="Pfam" id="PF17708"/>
    </source>
</evidence>
<evidence type="ECO:0000256" key="4">
    <source>
        <dbReference type="ARBA" id="ARBA00022452"/>
    </source>
</evidence>
<keyword evidence="5" id="KW-1003">Cell membrane</keyword>
<comment type="similarity">
    <text evidence="3">Belongs to the gasdermin family.</text>
</comment>
<dbReference type="Pfam" id="PF17708">
    <property type="entry name" value="Gasdermin_C"/>
    <property type="match status" value="1"/>
</dbReference>
<evidence type="ECO:0000256" key="7">
    <source>
        <dbReference type="ARBA" id="ARBA00022590"/>
    </source>
</evidence>
<dbReference type="Proteomes" id="UP001239994">
    <property type="component" value="Unassembled WGS sequence"/>
</dbReference>
<dbReference type="Pfam" id="PF04598">
    <property type="entry name" value="Gasdermin"/>
    <property type="match status" value="1"/>
</dbReference>
<evidence type="ECO:0008006" key="16">
    <source>
        <dbReference type="Google" id="ProtNLM"/>
    </source>
</evidence>
<evidence type="ECO:0000256" key="10">
    <source>
        <dbReference type="ARBA" id="ARBA00023139"/>
    </source>
</evidence>
<keyword evidence="4" id="KW-1134">Transmembrane beta strand</keyword>
<dbReference type="PANTHER" id="PTHR15207:SF3">
    <property type="entry name" value="DEAFNESS, AUTOSOMAL DOMINANT 5-RELATED"/>
    <property type="match status" value="1"/>
</dbReference>